<dbReference type="EC" id="3.6.4.13" evidence="2"/>
<dbReference type="GO" id="GO:0003724">
    <property type="term" value="F:RNA helicase activity"/>
    <property type="evidence" value="ECO:0007669"/>
    <property type="project" value="UniProtKB-EC"/>
</dbReference>
<reference evidence="2 3" key="1">
    <citation type="submission" date="2023-04" db="EMBL/GenBank/DDBJ databases">
        <title>Genome of Basidiobolus ranarum AG-B5.</title>
        <authorList>
            <person name="Stajich J.E."/>
            <person name="Carter-House D."/>
            <person name="Gryganskyi A."/>
        </authorList>
    </citation>
    <scope>NUCLEOTIDE SEQUENCE [LARGE SCALE GENOMIC DNA]</scope>
    <source>
        <strain evidence="2 3">AG-B5</strain>
    </source>
</reference>
<evidence type="ECO:0000313" key="2">
    <source>
        <dbReference type="EMBL" id="KAK9693539.1"/>
    </source>
</evidence>
<dbReference type="InterPro" id="IPR027417">
    <property type="entry name" value="P-loop_NTPase"/>
</dbReference>
<proteinExistence type="predicted"/>
<dbReference type="Gene3D" id="3.40.50.300">
    <property type="entry name" value="P-loop containing nucleotide triphosphate hydrolases"/>
    <property type="match status" value="1"/>
</dbReference>
<dbReference type="CDD" id="cd18787">
    <property type="entry name" value="SF2_C_DEAD"/>
    <property type="match status" value="1"/>
</dbReference>
<organism evidence="2 3">
    <name type="scientific">Basidiobolus ranarum</name>
    <dbReference type="NCBI Taxonomy" id="34480"/>
    <lineage>
        <taxon>Eukaryota</taxon>
        <taxon>Fungi</taxon>
        <taxon>Fungi incertae sedis</taxon>
        <taxon>Zoopagomycota</taxon>
        <taxon>Entomophthoromycotina</taxon>
        <taxon>Basidiobolomycetes</taxon>
        <taxon>Basidiobolales</taxon>
        <taxon>Basidiobolaceae</taxon>
        <taxon>Basidiobolus</taxon>
    </lineage>
</organism>
<dbReference type="SMART" id="SM00490">
    <property type="entry name" value="HELICc"/>
    <property type="match status" value="1"/>
</dbReference>
<dbReference type="InterPro" id="IPR001650">
    <property type="entry name" value="Helicase_C-like"/>
</dbReference>
<dbReference type="Proteomes" id="UP001479436">
    <property type="component" value="Unassembled WGS sequence"/>
</dbReference>
<keyword evidence="2" id="KW-0378">Hydrolase</keyword>
<dbReference type="PANTHER" id="PTHR47958">
    <property type="entry name" value="ATP-DEPENDENT RNA HELICASE DBP3"/>
    <property type="match status" value="1"/>
</dbReference>
<feature type="non-terminal residue" evidence="2">
    <location>
        <position position="1"/>
    </location>
</feature>
<feature type="domain" description="Helicase C-terminal" evidence="1">
    <location>
        <begin position="1"/>
        <end position="98"/>
    </location>
</feature>
<protein>
    <submittedName>
        <fullName evidence="2">RNA-dependent ATPase</fullName>
        <ecNumber evidence="2">3.6.4.13</ecNumber>
    </submittedName>
</protein>
<sequence length="128" mass="14211">QQRTDAISAFKDGSYPLLIATDVAARGLDIPNVEYVINVTFPLTIDEYVHRIGRTGRAGKKGIAHTLFTPHDKAHSGSLINVLKSANQTVPDNLFKFGTTVKRKEHKSYGAFFKEIDPNVKPTKIIFD</sequence>
<dbReference type="PROSITE" id="PS51194">
    <property type="entry name" value="HELICASE_CTER"/>
    <property type="match status" value="1"/>
</dbReference>
<dbReference type="Pfam" id="PF00271">
    <property type="entry name" value="Helicase_C"/>
    <property type="match status" value="1"/>
</dbReference>
<keyword evidence="3" id="KW-1185">Reference proteome</keyword>
<gene>
    <name evidence="2" type="primary">DBP3_2</name>
    <name evidence="2" type="ORF">K7432_013880</name>
</gene>
<accession>A0ABR2VQ75</accession>
<dbReference type="SUPFAM" id="SSF52540">
    <property type="entry name" value="P-loop containing nucleoside triphosphate hydrolases"/>
    <property type="match status" value="1"/>
</dbReference>
<comment type="caution">
    <text evidence="2">The sequence shown here is derived from an EMBL/GenBank/DDBJ whole genome shotgun (WGS) entry which is preliminary data.</text>
</comment>
<dbReference type="EMBL" id="JASJQH010008320">
    <property type="protein sequence ID" value="KAK9693539.1"/>
    <property type="molecule type" value="Genomic_DNA"/>
</dbReference>
<dbReference type="GO" id="GO:0016787">
    <property type="term" value="F:hydrolase activity"/>
    <property type="evidence" value="ECO:0007669"/>
    <property type="project" value="UniProtKB-KW"/>
</dbReference>
<name>A0ABR2VQ75_9FUNG</name>
<evidence type="ECO:0000259" key="1">
    <source>
        <dbReference type="PROSITE" id="PS51194"/>
    </source>
</evidence>
<evidence type="ECO:0000313" key="3">
    <source>
        <dbReference type="Proteomes" id="UP001479436"/>
    </source>
</evidence>